<dbReference type="EMBL" id="CDMZ01003155">
    <property type="protein sequence ID" value="CEM45327.1"/>
    <property type="molecule type" value="Genomic_DNA"/>
</dbReference>
<dbReference type="VEuPathDB" id="CryptoDB:Cvel_7474"/>
<gene>
    <name evidence="6" type="ORF">Cvel_7474</name>
</gene>
<accession>A0A0G4HLW5</accession>
<keyword evidence="3" id="KW-0862">Zinc</keyword>
<sequence>MESSNSCAFCGARKAGLQTCTACRLVAYFDRDCQKAHWKEHKGECSYKPKEKKKATQGDGVSSPSPFTFGGLPPPSSWASGLSEDQRYEWLVDCYRMRADDDYAWGGGNMHGLYSAACDEGEEANLTIASDFLIFCRLAVRHEVVPSPWNWGKFLKKAAGMLGFAFEKEDAKEKWGGENVFSAMMGGRSLRATGEVVYGSSCMQGGISDDDDSEALCEEQDAVHEALEEVRNRFDEMIEKAEEEGISEKIEEDEMDEWKSLPDRLFDGVGGKTLWVKLYETVAVGTVNEERLEKWV</sequence>
<reference evidence="6" key="1">
    <citation type="submission" date="2014-11" db="EMBL/GenBank/DDBJ databases">
        <authorList>
            <person name="Otto D Thomas"/>
            <person name="Naeem Raeece"/>
        </authorList>
    </citation>
    <scope>NUCLEOTIDE SEQUENCE</scope>
</reference>
<proteinExistence type="predicted"/>
<keyword evidence="2 4" id="KW-0863">Zinc-finger</keyword>
<evidence type="ECO:0000256" key="2">
    <source>
        <dbReference type="ARBA" id="ARBA00022771"/>
    </source>
</evidence>
<protein>
    <recommendedName>
        <fullName evidence="5">MYND-type domain-containing protein</fullName>
    </recommendedName>
</protein>
<feature type="domain" description="MYND-type" evidence="5">
    <location>
        <begin position="7"/>
        <end position="45"/>
    </location>
</feature>
<dbReference type="InterPro" id="IPR002893">
    <property type="entry name" value="Znf_MYND"/>
</dbReference>
<evidence type="ECO:0000259" key="5">
    <source>
        <dbReference type="PROSITE" id="PS50865"/>
    </source>
</evidence>
<dbReference type="PhylomeDB" id="A0A0G4HLW5"/>
<dbReference type="AlphaFoldDB" id="A0A0G4HLW5"/>
<dbReference type="SUPFAM" id="SSF144232">
    <property type="entry name" value="HIT/MYND zinc finger-like"/>
    <property type="match status" value="1"/>
</dbReference>
<evidence type="ECO:0000256" key="1">
    <source>
        <dbReference type="ARBA" id="ARBA00022723"/>
    </source>
</evidence>
<evidence type="ECO:0000256" key="3">
    <source>
        <dbReference type="ARBA" id="ARBA00022833"/>
    </source>
</evidence>
<dbReference type="PROSITE" id="PS50865">
    <property type="entry name" value="ZF_MYND_2"/>
    <property type="match status" value="1"/>
</dbReference>
<organism evidence="6">
    <name type="scientific">Chromera velia CCMP2878</name>
    <dbReference type="NCBI Taxonomy" id="1169474"/>
    <lineage>
        <taxon>Eukaryota</taxon>
        <taxon>Sar</taxon>
        <taxon>Alveolata</taxon>
        <taxon>Colpodellida</taxon>
        <taxon>Chromeraceae</taxon>
        <taxon>Chromera</taxon>
    </lineage>
</organism>
<dbReference type="GO" id="GO:0008270">
    <property type="term" value="F:zinc ion binding"/>
    <property type="evidence" value="ECO:0007669"/>
    <property type="project" value="UniProtKB-KW"/>
</dbReference>
<name>A0A0G4HLW5_9ALVE</name>
<dbReference type="Gene3D" id="6.10.140.2220">
    <property type="match status" value="1"/>
</dbReference>
<keyword evidence="1" id="KW-0479">Metal-binding</keyword>
<evidence type="ECO:0000313" key="6">
    <source>
        <dbReference type="EMBL" id="CEM45327.1"/>
    </source>
</evidence>
<evidence type="ECO:0000256" key="4">
    <source>
        <dbReference type="PROSITE-ProRule" id="PRU00134"/>
    </source>
</evidence>
<dbReference type="Pfam" id="PF01753">
    <property type="entry name" value="zf-MYND"/>
    <property type="match status" value="1"/>
</dbReference>